<comment type="caution">
    <text evidence="11">The sequence shown here is derived from an EMBL/GenBank/DDBJ whole genome shotgun (WGS) entry which is preliminary data.</text>
</comment>
<sequence>MITTHSIAFTDQQVRQEVAQLPAYGAGQTLTQADMLYPSKNMVNLSVNENPFGASTAALNLVQSKLSDMSYYPDSQCTELKSTLSAKLNVPSEHLVIGNGSEDILSMLCKAFINQADAVFVAKPAFALHPIYANMMGANVSSILMDEHMDYDTTAWINAIKAHPNLTMLMIANPSNPVGCTLDDAGLQNIIDACPKDTFILIDEAYCEFANNSHKFADSLAILKKQNRPFAILRTFSKAYGLAGLRVGYGIMSDTHIVDYLDRVRTPYNVNNLAQAAAIAVLEDNSYLNDTVDLVNNERERVRSEVESFGYFVAPSLANFLFINVRQPATHVADIFLENGIMIKPWKEPGFEQFIRITIGLPEHNDRVIELLSQLVSQET</sequence>
<dbReference type="Pfam" id="PF00155">
    <property type="entry name" value="Aminotran_1_2"/>
    <property type="match status" value="1"/>
</dbReference>
<dbReference type="NCBIfam" id="TIGR01141">
    <property type="entry name" value="hisC"/>
    <property type="match status" value="1"/>
</dbReference>
<reference evidence="11 12" key="1">
    <citation type="submission" date="2015-03" db="EMBL/GenBank/DDBJ databases">
        <title>Genome sequence of Pseudoalteromonas aurantia.</title>
        <authorList>
            <person name="Xie B.-B."/>
            <person name="Rong J.-C."/>
            <person name="Qin Q.-L."/>
            <person name="Zhang Y.-Z."/>
        </authorList>
    </citation>
    <scope>NUCLEOTIDE SEQUENCE [LARGE SCALE GENOMIC DNA]</scope>
    <source>
        <strain evidence="11 12">208</strain>
    </source>
</reference>
<dbReference type="PANTHER" id="PTHR43643:SF3">
    <property type="entry name" value="HISTIDINOL-PHOSPHATE AMINOTRANSFERASE"/>
    <property type="match status" value="1"/>
</dbReference>
<evidence type="ECO:0000256" key="8">
    <source>
        <dbReference type="ARBA" id="ARBA00047481"/>
    </source>
</evidence>
<keyword evidence="6 9" id="KW-0808">Transferase</keyword>
<dbReference type="InterPro" id="IPR050106">
    <property type="entry name" value="HistidinolP_aminotransfase"/>
</dbReference>
<evidence type="ECO:0000259" key="10">
    <source>
        <dbReference type="Pfam" id="PF00155"/>
    </source>
</evidence>
<evidence type="ECO:0000256" key="6">
    <source>
        <dbReference type="ARBA" id="ARBA00022679"/>
    </source>
</evidence>
<proteinExistence type="inferred from homology"/>
<accession>A0ABR9ECI2</accession>
<keyword evidence="7 9" id="KW-0663">Pyridoxal phosphate</keyword>
<comment type="catalytic activity">
    <reaction evidence="8 9">
        <text>L-histidinol phosphate + 2-oxoglutarate = 3-(imidazol-4-yl)-2-oxopropyl phosphate + L-glutamate</text>
        <dbReference type="Rhea" id="RHEA:23744"/>
        <dbReference type="ChEBI" id="CHEBI:16810"/>
        <dbReference type="ChEBI" id="CHEBI:29985"/>
        <dbReference type="ChEBI" id="CHEBI:57766"/>
        <dbReference type="ChEBI" id="CHEBI:57980"/>
        <dbReference type="EC" id="2.6.1.9"/>
    </reaction>
</comment>
<feature type="modified residue" description="N6-(pyridoxal phosphate)lysine" evidence="9">
    <location>
        <position position="238"/>
    </location>
</feature>
<evidence type="ECO:0000256" key="4">
    <source>
        <dbReference type="ARBA" id="ARBA00011738"/>
    </source>
</evidence>
<evidence type="ECO:0000256" key="5">
    <source>
        <dbReference type="ARBA" id="ARBA00022576"/>
    </source>
</evidence>
<evidence type="ECO:0000313" key="12">
    <source>
        <dbReference type="Proteomes" id="UP000615755"/>
    </source>
</evidence>
<comment type="cofactor">
    <cofactor evidence="1 9">
        <name>pyridoxal 5'-phosphate</name>
        <dbReference type="ChEBI" id="CHEBI:597326"/>
    </cofactor>
</comment>
<name>A0ABR9ECI2_9GAMM</name>
<dbReference type="Proteomes" id="UP000615755">
    <property type="component" value="Unassembled WGS sequence"/>
</dbReference>
<evidence type="ECO:0000256" key="1">
    <source>
        <dbReference type="ARBA" id="ARBA00001933"/>
    </source>
</evidence>
<dbReference type="InterPro" id="IPR005861">
    <property type="entry name" value="HisP_aminotrans"/>
</dbReference>
<dbReference type="HAMAP" id="MF_01023">
    <property type="entry name" value="HisC_aminotrans_2"/>
    <property type="match status" value="1"/>
</dbReference>
<feature type="domain" description="Aminotransferase class I/classII large" evidence="10">
    <location>
        <begin position="41"/>
        <end position="370"/>
    </location>
</feature>
<keyword evidence="5 9" id="KW-0032">Aminotransferase</keyword>
<comment type="pathway">
    <text evidence="2 9">Amino-acid biosynthesis; L-histidine biosynthesis; L-histidine from 5-phospho-alpha-D-ribose 1-diphosphate: step 7/9.</text>
</comment>
<dbReference type="EMBL" id="AQGV01000012">
    <property type="protein sequence ID" value="MBE0368701.1"/>
    <property type="molecule type" value="Genomic_DNA"/>
</dbReference>
<keyword evidence="9" id="KW-0368">Histidine biosynthesis</keyword>
<evidence type="ECO:0000256" key="9">
    <source>
        <dbReference type="HAMAP-Rule" id="MF_01023"/>
    </source>
</evidence>
<dbReference type="InterPro" id="IPR004839">
    <property type="entry name" value="Aminotransferase_I/II_large"/>
</dbReference>
<dbReference type="Gene3D" id="3.90.1150.10">
    <property type="entry name" value="Aspartate Aminotransferase, domain 1"/>
    <property type="match status" value="1"/>
</dbReference>
<keyword evidence="12" id="KW-1185">Reference proteome</keyword>
<organism evidence="11 12">
    <name type="scientific">Pseudoalteromonas aurantia 208</name>
    <dbReference type="NCBI Taxonomy" id="1314867"/>
    <lineage>
        <taxon>Bacteria</taxon>
        <taxon>Pseudomonadati</taxon>
        <taxon>Pseudomonadota</taxon>
        <taxon>Gammaproteobacteria</taxon>
        <taxon>Alteromonadales</taxon>
        <taxon>Pseudoalteromonadaceae</taxon>
        <taxon>Pseudoalteromonas</taxon>
    </lineage>
</organism>
<protein>
    <recommendedName>
        <fullName evidence="9">Histidinol-phosphate aminotransferase</fullName>
        <ecNumber evidence="9">2.6.1.9</ecNumber>
    </recommendedName>
    <alternativeName>
        <fullName evidence="9">Imidazole acetol-phosphate transaminase</fullName>
    </alternativeName>
</protein>
<dbReference type="GO" id="GO:0008483">
    <property type="term" value="F:transaminase activity"/>
    <property type="evidence" value="ECO:0007669"/>
    <property type="project" value="UniProtKB-KW"/>
</dbReference>
<dbReference type="CDD" id="cd00609">
    <property type="entry name" value="AAT_like"/>
    <property type="match status" value="1"/>
</dbReference>
<dbReference type="InterPro" id="IPR015421">
    <property type="entry name" value="PyrdxlP-dep_Trfase_major"/>
</dbReference>
<dbReference type="PANTHER" id="PTHR43643">
    <property type="entry name" value="HISTIDINOL-PHOSPHATE AMINOTRANSFERASE 2"/>
    <property type="match status" value="1"/>
</dbReference>
<evidence type="ECO:0000256" key="2">
    <source>
        <dbReference type="ARBA" id="ARBA00005011"/>
    </source>
</evidence>
<comment type="similarity">
    <text evidence="3 9">Belongs to the class-II pyridoxal-phosphate-dependent aminotransferase family. Histidinol-phosphate aminotransferase subfamily.</text>
</comment>
<evidence type="ECO:0000256" key="7">
    <source>
        <dbReference type="ARBA" id="ARBA00022898"/>
    </source>
</evidence>
<dbReference type="InterPro" id="IPR015424">
    <property type="entry name" value="PyrdxlP-dep_Trfase"/>
</dbReference>
<dbReference type="EC" id="2.6.1.9" evidence="9"/>
<evidence type="ECO:0000313" key="11">
    <source>
        <dbReference type="EMBL" id="MBE0368701.1"/>
    </source>
</evidence>
<evidence type="ECO:0000256" key="3">
    <source>
        <dbReference type="ARBA" id="ARBA00007970"/>
    </source>
</evidence>
<dbReference type="Gene3D" id="3.40.640.10">
    <property type="entry name" value="Type I PLP-dependent aspartate aminotransferase-like (Major domain)"/>
    <property type="match status" value="1"/>
</dbReference>
<dbReference type="RefSeq" id="WP_192507941.1">
    <property type="nucleotide sequence ID" value="NZ_AQGV01000012.1"/>
</dbReference>
<dbReference type="InterPro" id="IPR015422">
    <property type="entry name" value="PyrdxlP-dep_Trfase_small"/>
</dbReference>
<dbReference type="PROSITE" id="PS00599">
    <property type="entry name" value="AA_TRANSFER_CLASS_2"/>
    <property type="match status" value="1"/>
</dbReference>
<gene>
    <name evidence="9 11" type="primary">hisC</name>
    <name evidence="11" type="ORF">PAUR_a2369</name>
</gene>
<dbReference type="SUPFAM" id="SSF53383">
    <property type="entry name" value="PLP-dependent transferases"/>
    <property type="match status" value="1"/>
</dbReference>
<dbReference type="InterPro" id="IPR001917">
    <property type="entry name" value="Aminotrans_II_pyridoxalP_BS"/>
</dbReference>
<keyword evidence="9" id="KW-0028">Amino-acid biosynthesis</keyword>
<comment type="subunit">
    <text evidence="4 9">Homodimer.</text>
</comment>